<evidence type="ECO:0000256" key="3">
    <source>
        <dbReference type="ARBA" id="ARBA00022801"/>
    </source>
</evidence>
<comment type="similarity">
    <text evidence="1">Belongs to the gamma-glutamyltransferase family.</text>
</comment>
<dbReference type="PROSITE" id="PS00462">
    <property type="entry name" value="G_GLU_TRANSPEPTIDASE"/>
    <property type="match status" value="1"/>
</dbReference>
<dbReference type="GO" id="GO:0016746">
    <property type="term" value="F:acyltransferase activity"/>
    <property type="evidence" value="ECO:0007669"/>
    <property type="project" value="UniProtKB-KW"/>
</dbReference>
<dbReference type="EMBL" id="UINC01003053">
    <property type="protein sequence ID" value="SVA02899.1"/>
    <property type="molecule type" value="Genomic_DNA"/>
</dbReference>
<gene>
    <name evidence="6" type="ORF">METZ01_LOCUS55753</name>
</gene>
<dbReference type="InterPro" id="IPR051792">
    <property type="entry name" value="GGT_bact"/>
</dbReference>
<dbReference type="GO" id="GO:0006751">
    <property type="term" value="P:glutathione catabolic process"/>
    <property type="evidence" value="ECO:0007669"/>
    <property type="project" value="InterPro"/>
</dbReference>
<dbReference type="SUPFAM" id="SSF56235">
    <property type="entry name" value="N-terminal nucleophile aminohydrolases (Ntn hydrolases)"/>
    <property type="match status" value="1"/>
</dbReference>
<evidence type="ECO:0000256" key="4">
    <source>
        <dbReference type="ARBA" id="ARBA00023145"/>
    </source>
</evidence>
<dbReference type="NCBIfam" id="TIGR00066">
    <property type="entry name" value="g_glut_trans"/>
    <property type="match status" value="1"/>
</dbReference>
<dbReference type="PANTHER" id="PTHR43199:SF1">
    <property type="entry name" value="GLUTATHIONE HYDROLASE PROENZYME"/>
    <property type="match status" value="1"/>
</dbReference>
<proteinExistence type="inferred from homology"/>
<dbReference type="Gene3D" id="3.60.20.40">
    <property type="match status" value="1"/>
</dbReference>
<dbReference type="InterPro" id="IPR055262">
    <property type="entry name" value="GGT_CS"/>
</dbReference>
<dbReference type="InterPro" id="IPR000101">
    <property type="entry name" value="GGT_peptidase"/>
</dbReference>
<organism evidence="6">
    <name type="scientific">marine metagenome</name>
    <dbReference type="NCBI Taxonomy" id="408172"/>
    <lineage>
        <taxon>unclassified sequences</taxon>
        <taxon>metagenomes</taxon>
        <taxon>ecological metagenomes</taxon>
    </lineage>
</organism>
<dbReference type="InterPro" id="IPR029055">
    <property type="entry name" value="Ntn_hydrolases_N"/>
</dbReference>
<keyword evidence="3" id="KW-0378">Hydrolase</keyword>
<evidence type="ECO:0000256" key="5">
    <source>
        <dbReference type="ARBA" id="ARBA00023315"/>
    </source>
</evidence>
<keyword evidence="4" id="KW-0865">Zymogen</keyword>
<dbReference type="InterPro" id="IPR043138">
    <property type="entry name" value="GGT_lsub"/>
</dbReference>
<evidence type="ECO:0000256" key="1">
    <source>
        <dbReference type="ARBA" id="ARBA00009381"/>
    </source>
</evidence>
<keyword evidence="2" id="KW-0808">Transferase</keyword>
<evidence type="ECO:0000313" key="6">
    <source>
        <dbReference type="EMBL" id="SVA02899.1"/>
    </source>
</evidence>
<dbReference type="InterPro" id="IPR043137">
    <property type="entry name" value="GGT_ssub_C"/>
</dbReference>
<reference evidence="6" key="1">
    <citation type="submission" date="2018-05" db="EMBL/GenBank/DDBJ databases">
        <authorList>
            <person name="Lanie J.A."/>
            <person name="Ng W.-L."/>
            <person name="Kazmierczak K.M."/>
            <person name="Andrzejewski T.M."/>
            <person name="Davidsen T.M."/>
            <person name="Wayne K.J."/>
            <person name="Tettelin H."/>
            <person name="Glass J.I."/>
            <person name="Rusch D."/>
            <person name="Podicherti R."/>
            <person name="Tsui H.-C.T."/>
            <person name="Winkler M.E."/>
        </authorList>
    </citation>
    <scope>NUCLEOTIDE SEQUENCE</scope>
</reference>
<protein>
    <recommendedName>
        <fullName evidence="7">Gamma-glutamyltransferase</fullName>
    </recommendedName>
</protein>
<dbReference type="PANTHER" id="PTHR43199">
    <property type="entry name" value="GLUTATHIONE HYDROLASE"/>
    <property type="match status" value="1"/>
</dbReference>
<name>A0A381SHF5_9ZZZZ</name>
<dbReference type="AlphaFoldDB" id="A0A381SHF5"/>
<evidence type="ECO:0008006" key="7">
    <source>
        <dbReference type="Google" id="ProtNLM"/>
    </source>
</evidence>
<dbReference type="GO" id="GO:0036374">
    <property type="term" value="F:glutathione hydrolase activity"/>
    <property type="evidence" value="ECO:0007669"/>
    <property type="project" value="InterPro"/>
</dbReference>
<dbReference type="Gene3D" id="1.10.246.130">
    <property type="match status" value="1"/>
</dbReference>
<evidence type="ECO:0000256" key="2">
    <source>
        <dbReference type="ARBA" id="ARBA00022679"/>
    </source>
</evidence>
<sequence length="559" mass="62160">MLLNNRFLIILSLIIFFSCDSNKSEDGYKNGVVVSAKIEASQAGISILKQGGNAFDAMIATDLALSVVYPNAGNLGGGGFMIYRLSDHSTGSLDFREKSPSLSTKDMYLDEEGNEIKGLSINGSLAIGIPGTVAGLFEIYDKFGSLPLETLFSPAIELAEKGFILTKRQANSLNFSKHQINSLNDSLSLFNKHFKDGDLFVNKSLSNSLKLILKNGRDEFYKGSISKEIIKYVNKRNGILKEEDFQNYKAVWRKPITFKYNDLNIISMGPPSSGGIVLGQIFKMIEPFDVSQFNHNSTEYIQLLVEAERRAFADRSKYLGDPDFNYIPVNELLSRNYLSSRMNNFSFENSTKSESISPGGIDFKESEETTHYSIVDRFGNAVSVTTTLNGSYGSKIFPPKLGFFLNNEMDDFSIKPGVPNMFGLTGGKINSIEPNKRMLSSMTPTIVEKNNKLHLVLGSPGGPTIITSVLQTILNFEDYNFSINKAVNSPRFYHLWLPDLIYYEPKAIVNKEKQSLLEKGYYLNNYPSTIGRVDAIHVDENGILFGAADKRGDDKSVGY</sequence>
<keyword evidence="5" id="KW-0012">Acyltransferase</keyword>
<dbReference type="Pfam" id="PF01019">
    <property type="entry name" value="G_glu_transpept"/>
    <property type="match status" value="1"/>
</dbReference>
<dbReference type="PRINTS" id="PR01210">
    <property type="entry name" value="GGTRANSPTASE"/>
</dbReference>
<dbReference type="PROSITE" id="PS51257">
    <property type="entry name" value="PROKAR_LIPOPROTEIN"/>
    <property type="match status" value="1"/>
</dbReference>
<accession>A0A381SHF5</accession>